<dbReference type="RefSeq" id="WP_046555651.1">
    <property type="nucleotide sequence ID" value="NZ_LAHO01000001.1"/>
</dbReference>
<feature type="domain" description="GGDEF" evidence="4">
    <location>
        <begin position="179"/>
        <end position="311"/>
    </location>
</feature>
<dbReference type="InterPro" id="IPR029787">
    <property type="entry name" value="Nucleotide_cyclase"/>
</dbReference>
<dbReference type="PANTHER" id="PTHR45138">
    <property type="entry name" value="REGULATORY COMPONENTS OF SENSORY TRANSDUCTION SYSTEM"/>
    <property type="match status" value="1"/>
</dbReference>
<dbReference type="PATRIC" id="fig|336831.14.peg.2249"/>
<organism evidence="5 6">
    <name type="scientific">Arsukibacterium ikkense</name>
    <dbReference type="NCBI Taxonomy" id="336831"/>
    <lineage>
        <taxon>Bacteria</taxon>
        <taxon>Pseudomonadati</taxon>
        <taxon>Pseudomonadota</taxon>
        <taxon>Gammaproteobacteria</taxon>
        <taxon>Chromatiales</taxon>
        <taxon>Chromatiaceae</taxon>
        <taxon>Arsukibacterium</taxon>
    </lineage>
</organism>
<dbReference type="InterPro" id="IPR043128">
    <property type="entry name" value="Rev_trsase/Diguanyl_cyclase"/>
</dbReference>
<dbReference type="FunFam" id="3.30.70.270:FF:000001">
    <property type="entry name" value="Diguanylate cyclase domain protein"/>
    <property type="match status" value="1"/>
</dbReference>
<dbReference type="GO" id="GO:0052621">
    <property type="term" value="F:diguanylate cyclase activity"/>
    <property type="evidence" value="ECO:0007669"/>
    <property type="project" value="UniProtKB-EC"/>
</dbReference>
<sequence length="322" mass="36796">MNIDWLSGPLMQQLNSGVILLNSSLQIVYINPYICRRADIQLEQVTGKDLFSVFTDAPKAWLSRKLASVLSLQSPAFSSWEQRQYIFKLPHLRPISSSNQYMAQNCNMLPLTEPGSGEHYVCLLIEDATDAYVYQSQLQQTNLQLQQVNRLDGLTGVFNRHYWQQQLEVEVQRASRYQHPLSLLFFDLDKFKRLNDEYGHQAGDLVLIEVAKLIGSLLREMDLFGRYGGEEFAIILPDTPLDGAIEVAKRICRRVELTPVQYQRQQLNTSVSVGVSEYYTGLSGDEFIQQADLALYQAKRSGRNQVVSYYPELVDSLKKVKS</sequence>
<protein>
    <recommendedName>
        <fullName evidence="2">diguanylate cyclase</fullName>
        <ecNumber evidence="2">2.7.7.65</ecNumber>
    </recommendedName>
</protein>
<evidence type="ECO:0000313" key="5">
    <source>
        <dbReference type="EMBL" id="KKO47121.1"/>
    </source>
</evidence>
<dbReference type="Gene3D" id="3.30.70.270">
    <property type="match status" value="1"/>
</dbReference>
<dbReference type="EC" id="2.7.7.65" evidence="2"/>
<dbReference type="EMBL" id="LAHO01000001">
    <property type="protein sequence ID" value="KKO47121.1"/>
    <property type="molecule type" value="Genomic_DNA"/>
</dbReference>
<dbReference type="OrthoDB" id="9812260at2"/>
<evidence type="ECO:0000259" key="4">
    <source>
        <dbReference type="PROSITE" id="PS50887"/>
    </source>
</evidence>
<dbReference type="SUPFAM" id="SSF55073">
    <property type="entry name" value="Nucleotide cyclase"/>
    <property type="match status" value="1"/>
</dbReference>
<dbReference type="PROSITE" id="PS50887">
    <property type="entry name" value="GGDEF"/>
    <property type="match status" value="1"/>
</dbReference>
<dbReference type="NCBIfam" id="TIGR00254">
    <property type="entry name" value="GGDEF"/>
    <property type="match status" value="1"/>
</dbReference>
<dbReference type="Proteomes" id="UP000034228">
    <property type="component" value="Unassembled WGS sequence"/>
</dbReference>
<accession>A0A0M2V946</accession>
<name>A0A0M2V946_9GAMM</name>
<gene>
    <name evidence="5" type="ORF">WG68_00225</name>
</gene>
<dbReference type="Gene3D" id="3.30.450.20">
    <property type="entry name" value="PAS domain"/>
    <property type="match status" value="1"/>
</dbReference>
<reference evidence="5 6" key="1">
    <citation type="submission" date="2015-03" db="EMBL/GenBank/DDBJ databases">
        <title>Draft genome sequences of two protease-producing strains of Arsukibacterium isolated from two cold and alkaline environments.</title>
        <authorList>
            <person name="Lylloff J.E."/>
            <person name="Skov L.B."/>
            <person name="Jepsen M."/>
            <person name="Hallin P.F."/>
            <person name="Sorensen S.J."/>
            <person name="Stougaard P."/>
            <person name="Glaring M.A."/>
        </authorList>
    </citation>
    <scope>NUCLEOTIDE SEQUENCE [LARGE SCALE GENOMIC DNA]</scope>
    <source>
        <strain evidence="5 6">GCM72</strain>
    </source>
</reference>
<evidence type="ECO:0000256" key="2">
    <source>
        <dbReference type="ARBA" id="ARBA00012528"/>
    </source>
</evidence>
<dbReference type="STRING" id="336831.WG68_00225"/>
<dbReference type="InterPro" id="IPR000160">
    <property type="entry name" value="GGDEF_dom"/>
</dbReference>
<dbReference type="SMART" id="SM00267">
    <property type="entry name" value="GGDEF"/>
    <property type="match status" value="1"/>
</dbReference>
<comment type="caution">
    <text evidence="5">The sequence shown here is derived from an EMBL/GenBank/DDBJ whole genome shotgun (WGS) entry which is preliminary data.</text>
</comment>
<dbReference type="SUPFAM" id="SSF55785">
    <property type="entry name" value="PYP-like sensor domain (PAS domain)"/>
    <property type="match status" value="1"/>
</dbReference>
<comment type="catalytic activity">
    <reaction evidence="3">
        <text>2 GTP = 3',3'-c-di-GMP + 2 diphosphate</text>
        <dbReference type="Rhea" id="RHEA:24898"/>
        <dbReference type="ChEBI" id="CHEBI:33019"/>
        <dbReference type="ChEBI" id="CHEBI:37565"/>
        <dbReference type="ChEBI" id="CHEBI:58805"/>
        <dbReference type="EC" id="2.7.7.65"/>
    </reaction>
</comment>
<keyword evidence="6" id="KW-1185">Reference proteome</keyword>
<dbReference type="AlphaFoldDB" id="A0A0M2V946"/>
<dbReference type="InterPro" id="IPR035965">
    <property type="entry name" value="PAS-like_dom_sf"/>
</dbReference>
<evidence type="ECO:0000256" key="3">
    <source>
        <dbReference type="ARBA" id="ARBA00034247"/>
    </source>
</evidence>
<dbReference type="CDD" id="cd01949">
    <property type="entry name" value="GGDEF"/>
    <property type="match status" value="1"/>
</dbReference>
<proteinExistence type="predicted"/>
<dbReference type="PANTHER" id="PTHR45138:SF9">
    <property type="entry name" value="DIGUANYLATE CYCLASE DGCM-RELATED"/>
    <property type="match status" value="1"/>
</dbReference>
<evidence type="ECO:0000313" key="6">
    <source>
        <dbReference type="Proteomes" id="UP000034228"/>
    </source>
</evidence>
<dbReference type="InterPro" id="IPR050469">
    <property type="entry name" value="Diguanylate_Cyclase"/>
</dbReference>
<dbReference type="Pfam" id="PF00990">
    <property type="entry name" value="GGDEF"/>
    <property type="match status" value="1"/>
</dbReference>
<comment type="cofactor">
    <cofactor evidence="1">
        <name>Mg(2+)</name>
        <dbReference type="ChEBI" id="CHEBI:18420"/>
    </cofactor>
</comment>
<evidence type="ECO:0000256" key="1">
    <source>
        <dbReference type="ARBA" id="ARBA00001946"/>
    </source>
</evidence>